<evidence type="ECO:0000313" key="1">
    <source>
        <dbReference type="EMBL" id="ATZ25451.1"/>
    </source>
</evidence>
<dbReference type="PANTHER" id="PTHR14136:SF37">
    <property type="entry name" value="PENTAPEPTIDE REPEAT-CONTAINING PROTEIN"/>
    <property type="match status" value="1"/>
</dbReference>
<sequence length="298" mass="32048">MLPAPAPRIKALRHRACGDNGGVSTTARPAHPELPVLQADCGNCFALCCVALPFAKSNDFAVNKSAGTPCKNLRQDFRCGIHTRLRDQGFQGCTVFDCFGAGQQISQVTFGGRDWRAHPDTRAAMFEAFPVMRQLHELLFYVAEALGLPAAAPVHPALRTALTRTEALTRADAEELTGLDVGTLRQDINPLLLKASELVRAKAPGPRKNHRGADLMGARLAGADLRGANLRGAYLIAADLGRADLRTADLIGADFRDTNLRGADLRDALFLTQAQLNAARGDAATRIPASLTRPSHWQ</sequence>
<dbReference type="InterPro" id="IPR001646">
    <property type="entry name" value="5peptide_repeat"/>
</dbReference>
<evidence type="ECO:0000313" key="2">
    <source>
        <dbReference type="Proteomes" id="UP000231791"/>
    </source>
</evidence>
<dbReference type="AlphaFoldDB" id="A0A2K8PFE5"/>
<accession>A0A2K8PFE5</accession>
<protein>
    <submittedName>
        <fullName evidence="1">Pentapeptide repeats (8 copies)</fullName>
    </submittedName>
</protein>
<dbReference type="OrthoDB" id="154708at2"/>
<dbReference type="KEGG" id="slx:SLAV_18015"/>
<dbReference type="Pfam" id="PF00805">
    <property type="entry name" value="Pentapeptide"/>
    <property type="match status" value="1"/>
</dbReference>
<dbReference type="PANTHER" id="PTHR14136">
    <property type="entry name" value="BTB_POZ DOMAIN-CONTAINING PROTEIN KCTD9"/>
    <property type="match status" value="1"/>
</dbReference>
<dbReference type="InterPro" id="IPR051082">
    <property type="entry name" value="Pentapeptide-BTB/POZ_domain"/>
</dbReference>
<dbReference type="Proteomes" id="UP000231791">
    <property type="component" value="Chromosome"/>
</dbReference>
<dbReference type="SUPFAM" id="SSF141571">
    <property type="entry name" value="Pentapeptide repeat-like"/>
    <property type="match status" value="1"/>
</dbReference>
<reference evidence="1 2" key="1">
    <citation type="submission" date="2017-11" db="EMBL/GenBank/DDBJ databases">
        <title>Complete genome sequence of Streptomyces lavendulae subsp. lavendulae CCM 3239 (formerly 'Streptomyces aureofaciens CCM 3239'), the producer of the angucycline-type antibiotic auricin.</title>
        <authorList>
            <person name="Busche T."/>
            <person name="Novakova R."/>
            <person name="Al'Dilaimi A."/>
            <person name="Homerova D."/>
            <person name="Feckova L."/>
            <person name="Rezuchova B."/>
            <person name="Mingyar E."/>
            <person name="Csolleiova D."/>
            <person name="Bekeova C."/>
            <person name="Winkler A."/>
            <person name="Sevcikova B."/>
            <person name="Kalinowski J."/>
            <person name="Kormanec J."/>
            <person name="Ruckert C."/>
        </authorList>
    </citation>
    <scope>NUCLEOTIDE SEQUENCE [LARGE SCALE GENOMIC DNA]</scope>
    <source>
        <strain evidence="1 2">CCM 3239</strain>
    </source>
</reference>
<proteinExistence type="predicted"/>
<keyword evidence="2" id="KW-1185">Reference proteome</keyword>
<organism evidence="1 2">
    <name type="scientific">Streptomyces lavendulae subsp. lavendulae</name>
    <dbReference type="NCBI Taxonomy" id="58340"/>
    <lineage>
        <taxon>Bacteria</taxon>
        <taxon>Bacillati</taxon>
        <taxon>Actinomycetota</taxon>
        <taxon>Actinomycetes</taxon>
        <taxon>Kitasatosporales</taxon>
        <taxon>Streptomycetaceae</taxon>
        <taxon>Streptomyces</taxon>
    </lineage>
</organism>
<dbReference type="EMBL" id="CP024985">
    <property type="protein sequence ID" value="ATZ25451.1"/>
    <property type="molecule type" value="Genomic_DNA"/>
</dbReference>
<dbReference type="Gene3D" id="2.160.20.80">
    <property type="entry name" value="E3 ubiquitin-protein ligase SopA"/>
    <property type="match status" value="1"/>
</dbReference>
<gene>
    <name evidence="1" type="ORF">SLAV_18015</name>
</gene>
<name>A0A2K8PFE5_STRLA</name>